<evidence type="ECO:0000256" key="1">
    <source>
        <dbReference type="SAM" id="Phobius"/>
    </source>
</evidence>
<evidence type="ECO:0000256" key="2">
    <source>
        <dbReference type="SAM" id="SignalP"/>
    </source>
</evidence>
<dbReference type="KEGG" id="achi:CDG60_06180"/>
<keyword evidence="1" id="KW-0812">Transmembrane</keyword>
<gene>
    <name evidence="3" type="ORF">CDG60_06180</name>
</gene>
<dbReference type="Proteomes" id="UP000263753">
    <property type="component" value="Chromosome"/>
</dbReference>
<feature type="signal peptide" evidence="2">
    <location>
        <begin position="1"/>
        <end position="22"/>
    </location>
</feature>
<sequence>MKKITAITALGSASLFTQSAFALTPADLTTAYADAGAEGLMDQGSLIVIGAVVFLMCIGLVIRLFKKG</sequence>
<dbReference type="EMBL" id="CP032134">
    <property type="protein sequence ID" value="AXY56196.1"/>
    <property type="molecule type" value="Genomic_DNA"/>
</dbReference>
<keyword evidence="2" id="KW-0732">Signal</keyword>
<dbReference type="RefSeq" id="WP_087511095.1">
    <property type="nucleotide sequence ID" value="NZ_CP032134.1"/>
</dbReference>
<feature type="chain" id="PRO_5017549521" description="Methyltransferase" evidence="2">
    <location>
        <begin position="23"/>
        <end position="68"/>
    </location>
</feature>
<proteinExistence type="predicted"/>
<keyword evidence="1" id="KW-0472">Membrane</keyword>
<protein>
    <recommendedName>
        <fullName evidence="5">Methyltransferase</fullName>
    </recommendedName>
</protein>
<evidence type="ECO:0008006" key="5">
    <source>
        <dbReference type="Google" id="ProtNLM"/>
    </source>
</evidence>
<evidence type="ECO:0000313" key="3">
    <source>
        <dbReference type="EMBL" id="AXY56196.1"/>
    </source>
</evidence>
<organism evidence="3 4">
    <name type="scientific">Acinetobacter chinensis</name>
    <dbReference type="NCBI Taxonomy" id="2004650"/>
    <lineage>
        <taxon>Bacteria</taxon>
        <taxon>Pseudomonadati</taxon>
        <taxon>Pseudomonadota</taxon>
        <taxon>Gammaproteobacteria</taxon>
        <taxon>Moraxellales</taxon>
        <taxon>Moraxellaceae</taxon>
        <taxon>Acinetobacter</taxon>
    </lineage>
</organism>
<name>A0A3B7LTZ5_9GAMM</name>
<feature type="transmembrane region" description="Helical" evidence="1">
    <location>
        <begin position="46"/>
        <end position="65"/>
    </location>
</feature>
<keyword evidence="1" id="KW-1133">Transmembrane helix</keyword>
<reference evidence="4" key="1">
    <citation type="submission" date="2018-09" db="EMBL/GenBank/DDBJ databases">
        <title>The complete genome of Acinetobacter sp. strain WCHAc010005.</title>
        <authorList>
            <person name="Hu Y."/>
            <person name="Long H."/>
            <person name="Feng Y."/>
            <person name="Zong Z."/>
        </authorList>
    </citation>
    <scope>NUCLEOTIDE SEQUENCE [LARGE SCALE GENOMIC DNA]</scope>
    <source>
        <strain evidence="4">WCHAc010005</strain>
    </source>
</reference>
<dbReference type="AlphaFoldDB" id="A0A3B7LTZ5"/>
<accession>A0A3B7LTZ5</accession>
<evidence type="ECO:0000313" key="4">
    <source>
        <dbReference type="Proteomes" id="UP000263753"/>
    </source>
</evidence>